<dbReference type="PANTHER" id="PTHR45757">
    <property type="entry name" value="PROTEIN CBG23364-RELATED"/>
    <property type="match status" value="1"/>
</dbReference>
<comment type="caution">
    <text evidence="3">The sequence shown here is derived from an EMBL/GenBank/DDBJ whole genome shotgun (WGS) entry which is preliminary data.</text>
</comment>
<feature type="transmembrane region" description="Helical" evidence="2">
    <location>
        <begin position="73"/>
        <end position="94"/>
    </location>
</feature>
<keyword evidence="2" id="KW-0472">Membrane</keyword>
<organism evidence="3 4">
    <name type="scientific">Gnathostoma spinigerum</name>
    <dbReference type="NCBI Taxonomy" id="75299"/>
    <lineage>
        <taxon>Eukaryota</taxon>
        <taxon>Metazoa</taxon>
        <taxon>Ecdysozoa</taxon>
        <taxon>Nematoda</taxon>
        <taxon>Chromadorea</taxon>
        <taxon>Rhabditida</taxon>
        <taxon>Spirurina</taxon>
        <taxon>Gnathostomatomorpha</taxon>
        <taxon>Gnathostomatoidea</taxon>
        <taxon>Gnathostomatidae</taxon>
        <taxon>Gnathostoma</taxon>
    </lineage>
</organism>
<sequence>MVSDKELKKIEAGKTSLRKKCVEPVPYKAILTSVPVWGVWICCIGATFGYQIFVQYGPIYLNKVLEYEITNTGFMTAFPNVIAAVFKILGGPISDLATCISPKSRVKVFTAISQGVMALSFVCLALIPPSLKVLGQVAYTAAVAFSSLMWVGPVRSGAMVARQHAHFVLAIISFINSAGIIILPPIVSWIAPNNTASQWSILLFGICASVVICTIVFSFVGEADPAEWTKSNSSSQVPPTTLSETVQQRDGAISITVNENIDNDDNSGGDVERGGATDNTDKIDSTNVDSTKATNAETHRQMLI</sequence>
<dbReference type="Pfam" id="PF07690">
    <property type="entry name" value="MFS_1"/>
    <property type="match status" value="1"/>
</dbReference>
<dbReference type="EMBL" id="JBGFUD010009510">
    <property type="protein sequence ID" value="MFH4982530.1"/>
    <property type="molecule type" value="Genomic_DNA"/>
</dbReference>
<feature type="transmembrane region" description="Helical" evidence="2">
    <location>
        <begin position="106"/>
        <end position="127"/>
    </location>
</feature>
<reference evidence="3 4" key="1">
    <citation type="submission" date="2024-08" db="EMBL/GenBank/DDBJ databases">
        <title>Gnathostoma spinigerum genome.</title>
        <authorList>
            <person name="Gonzalez-Bertolin B."/>
            <person name="Monzon S."/>
            <person name="Zaballos A."/>
            <person name="Jimenez P."/>
            <person name="Dekumyoy P."/>
            <person name="Varona S."/>
            <person name="Cuesta I."/>
            <person name="Sumanam S."/>
            <person name="Adisakwattana P."/>
            <person name="Gasser R.B."/>
            <person name="Hernandez-Gonzalez A."/>
            <person name="Young N.D."/>
            <person name="Perteguer M.J."/>
        </authorList>
    </citation>
    <scope>NUCLEOTIDE SEQUENCE [LARGE SCALE GENOMIC DNA]</scope>
    <source>
        <strain evidence="3">AL3</strain>
        <tissue evidence="3">Liver</tissue>
    </source>
</reference>
<feature type="transmembrane region" description="Helical" evidence="2">
    <location>
        <begin position="199"/>
        <end position="220"/>
    </location>
</feature>
<feature type="transmembrane region" description="Helical" evidence="2">
    <location>
        <begin position="164"/>
        <end position="187"/>
    </location>
</feature>
<evidence type="ECO:0000313" key="3">
    <source>
        <dbReference type="EMBL" id="MFH4982530.1"/>
    </source>
</evidence>
<accession>A0ABD6F188</accession>
<evidence type="ECO:0000256" key="1">
    <source>
        <dbReference type="SAM" id="MobiDB-lite"/>
    </source>
</evidence>
<keyword evidence="2" id="KW-0812">Transmembrane</keyword>
<dbReference type="Gene3D" id="1.20.1250.20">
    <property type="entry name" value="MFS general substrate transporter like domains"/>
    <property type="match status" value="1"/>
</dbReference>
<feature type="compositionally biased region" description="Polar residues" evidence="1">
    <location>
        <begin position="285"/>
        <end position="296"/>
    </location>
</feature>
<name>A0ABD6F188_9BILA</name>
<feature type="region of interest" description="Disordered" evidence="1">
    <location>
        <begin position="259"/>
        <end position="304"/>
    </location>
</feature>
<feature type="transmembrane region" description="Helical" evidence="2">
    <location>
        <begin position="29"/>
        <end position="53"/>
    </location>
</feature>
<gene>
    <name evidence="3" type="ORF">AB6A40_009239</name>
</gene>
<dbReference type="PANTHER" id="PTHR45757:SF11">
    <property type="entry name" value="MAJOR FACILITATOR SUPERFAMILY (MFS) PROFILE DOMAIN-CONTAINING PROTEIN"/>
    <property type="match status" value="1"/>
</dbReference>
<keyword evidence="2" id="KW-1133">Transmembrane helix</keyword>
<evidence type="ECO:0000313" key="4">
    <source>
        <dbReference type="Proteomes" id="UP001608902"/>
    </source>
</evidence>
<proteinExistence type="predicted"/>
<dbReference type="Proteomes" id="UP001608902">
    <property type="component" value="Unassembled WGS sequence"/>
</dbReference>
<feature type="compositionally biased region" description="Basic and acidic residues" evidence="1">
    <location>
        <begin position="270"/>
        <end position="284"/>
    </location>
</feature>
<feature type="transmembrane region" description="Helical" evidence="2">
    <location>
        <begin position="133"/>
        <end position="152"/>
    </location>
</feature>
<dbReference type="SUPFAM" id="SSF103473">
    <property type="entry name" value="MFS general substrate transporter"/>
    <property type="match status" value="1"/>
</dbReference>
<dbReference type="AlphaFoldDB" id="A0ABD6F188"/>
<keyword evidence="4" id="KW-1185">Reference proteome</keyword>
<dbReference type="InterPro" id="IPR011701">
    <property type="entry name" value="MFS"/>
</dbReference>
<dbReference type="InterPro" id="IPR036259">
    <property type="entry name" value="MFS_trans_sf"/>
</dbReference>
<evidence type="ECO:0000256" key="2">
    <source>
        <dbReference type="SAM" id="Phobius"/>
    </source>
</evidence>
<protein>
    <submittedName>
        <fullName evidence="3">Uncharacterized protein</fullName>
    </submittedName>
</protein>